<dbReference type="Gene3D" id="3.30.420.10">
    <property type="entry name" value="Ribonuclease H-like superfamily/Ribonuclease H"/>
    <property type="match status" value="1"/>
</dbReference>
<evidence type="ECO:0000256" key="12">
    <source>
        <dbReference type="ARBA" id="ARBA00022932"/>
    </source>
</evidence>
<evidence type="ECO:0000256" key="15">
    <source>
        <dbReference type="ARBA" id="ARBA00023268"/>
    </source>
</evidence>
<keyword evidence="12" id="KW-0239">DNA-directed DNA polymerase</keyword>
<dbReference type="GO" id="GO:0003887">
    <property type="term" value="F:DNA-directed DNA polymerase activity"/>
    <property type="evidence" value="ECO:0007669"/>
    <property type="project" value="UniProtKB-KW"/>
</dbReference>
<feature type="region of interest" description="Disordered" evidence="16">
    <location>
        <begin position="305"/>
        <end position="353"/>
    </location>
</feature>
<evidence type="ECO:0000256" key="14">
    <source>
        <dbReference type="ARBA" id="ARBA00023172"/>
    </source>
</evidence>
<feature type="region of interest" description="Disordered" evidence="16">
    <location>
        <begin position="887"/>
        <end position="919"/>
    </location>
</feature>
<dbReference type="InterPro" id="IPR001584">
    <property type="entry name" value="Integrase_cat-core"/>
</dbReference>
<evidence type="ECO:0000313" key="19">
    <source>
        <dbReference type="EMBL" id="CAL1389343.1"/>
    </source>
</evidence>
<protein>
    <submittedName>
        <fullName evidence="19">Uncharacterized protein</fullName>
    </submittedName>
</protein>
<dbReference type="GO" id="GO:0003964">
    <property type="term" value="F:RNA-directed DNA polymerase activity"/>
    <property type="evidence" value="ECO:0007669"/>
    <property type="project" value="UniProtKB-KW"/>
</dbReference>
<evidence type="ECO:0000256" key="9">
    <source>
        <dbReference type="ARBA" id="ARBA00022842"/>
    </source>
</evidence>
<keyword evidence="9" id="KW-0460">Magnesium</keyword>
<evidence type="ECO:0000256" key="4">
    <source>
        <dbReference type="ARBA" id="ARBA00022722"/>
    </source>
</evidence>
<keyword evidence="5" id="KW-0479">Metal-binding</keyword>
<keyword evidence="15" id="KW-0511">Multifunctional enzyme</keyword>
<dbReference type="AlphaFoldDB" id="A0AAV2ETM1"/>
<reference evidence="19 20" key="1">
    <citation type="submission" date="2024-04" db="EMBL/GenBank/DDBJ databases">
        <authorList>
            <person name="Fracassetti M."/>
        </authorList>
    </citation>
    <scope>NUCLEOTIDE SEQUENCE [LARGE SCALE GENOMIC DNA]</scope>
</reference>
<dbReference type="Pfam" id="PF00078">
    <property type="entry name" value="RVT_1"/>
    <property type="match status" value="1"/>
</dbReference>
<dbReference type="Proteomes" id="UP001497516">
    <property type="component" value="Chromosome 5"/>
</dbReference>
<evidence type="ECO:0000256" key="2">
    <source>
        <dbReference type="ARBA" id="ARBA00022679"/>
    </source>
</evidence>
<dbReference type="Gene3D" id="1.10.340.70">
    <property type="match status" value="1"/>
</dbReference>
<name>A0AAV2ETM1_9ROSI</name>
<keyword evidence="13" id="KW-0238">DNA-binding</keyword>
<dbReference type="FunFam" id="3.30.70.270:FF:000003">
    <property type="entry name" value="Transposon Ty3-G Gag-Pol polyprotein"/>
    <property type="match status" value="1"/>
</dbReference>
<dbReference type="Pfam" id="PF17921">
    <property type="entry name" value="Integrase_H2C2"/>
    <property type="match status" value="1"/>
</dbReference>
<keyword evidence="7" id="KW-0255">Endonuclease</keyword>
<feature type="compositionally biased region" description="Basic and acidic residues" evidence="16">
    <location>
        <begin position="333"/>
        <end position="344"/>
    </location>
</feature>
<dbReference type="SUPFAM" id="SSF56672">
    <property type="entry name" value="DNA/RNA polymerases"/>
    <property type="match status" value="1"/>
</dbReference>
<evidence type="ECO:0000256" key="13">
    <source>
        <dbReference type="ARBA" id="ARBA00023125"/>
    </source>
</evidence>
<keyword evidence="20" id="KW-1185">Reference proteome</keyword>
<dbReference type="GO" id="GO:0046872">
    <property type="term" value="F:metal ion binding"/>
    <property type="evidence" value="ECO:0007669"/>
    <property type="project" value="UniProtKB-KW"/>
</dbReference>
<dbReference type="GO" id="GO:0015074">
    <property type="term" value="P:DNA integration"/>
    <property type="evidence" value="ECO:0007669"/>
    <property type="project" value="UniProtKB-KW"/>
</dbReference>
<dbReference type="Pfam" id="PF00385">
    <property type="entry name" value="Chromo"/>
    <property type="match status" value="1"/>
</dbReference>
<feature type="domain" description="Reverse transcriptase" evidence="17">
    <location>
        <begin position="1"/>
        <end position="104"/>
    </location>
</feature>
<keyword evidence="6" id="KW-0064">Aspartyl protease</keyword>
<keyword evidence="8" id="KW-0378">Hydrolase</keyword>
<dbReference type="SUPFAM" id="SSF54160">
    <property type="entry name" value="Chromo domain-like"/>
    <property type="match status" value="1"/>
</dbReference>
<dbReference type="EMBL" id="OZ034818">
    <property type="protein sequence ID" value="CAL1389343.1"/>
    <property type="molecule type" value="Genomic_DNA"/>
</dbReference>
<evidence type="ECO:0000259" key="17">
    <source>
        <dbReference type="PROSITE" id="PS50878"/>
    </source>
</evidence>
<feature type="domain" description="Integrase catalytic" evidence="18">
    <location>
        <begin position="525"/>
        <end position="687"/>
    </location>
</feature>
<keyword evidence="4" id="KW-0540">Nuclease</keyword>
<keyword evidence="11" id="KW-0695">RNA-directed DNA polymerase</keyword>
<evidence type="ECO:0000256" key="3">
    <source>
        <dbReference type="ARBA" id="ARBA00022695"/>
    </source>
</evidence>
<dbReference type="Gene3D" id="2.40.50.40">
    <property type="match status" value="1"/>
</dbReference>
<keyword evidence="10" id="KW-0229">DNA integration</keyword>
<dbReference type="InterPro" id="IPR012337">
    <property type="entry name" value="RNaseH-like_sf"/>
</dbReference>
<keyword evidence="14" id="KW-0233">DNA recombination</keyword>
<dbReference type="PROSITE" id="PS50878">
    <property type="entry name" value="RT_POL"/>
    <property type="match status" value="1"/>
</dbReference>
<dbReference type="InterPro" id="IPR043502">
    <property type="entry name" value="DNA/RNA_pol_sf"/>
</dbReference>
<dbReference type="InterPro" id="IPR016197">
    <property type="entry name" value="Chromo-like_dom_sf"/>
</dbReference>
<dbReference type="Gene3D" id="3.10.10.10">
    <property type="entry name" value="HIV Type 1 Reverse Transcriptase, subunit A, domain 1"/>
    <property type="match status" value="1"/>
</dbReference>
<dbReference type="GO" id="GO:0003677">
    <property type="term" value="F:DNA binding"/>
    <property type="evidence" value="ECO:0007669"/>
    <property type="project" value="UniProtKB-KW"/>
</dbReference>
<dbReference type="CDD" id="cd09274">
    <property type="entry name" value="RNase_HI_RT_Ty3"/>
    <property type="match status" value="1"/>
</dbReference>
<dbReference type="SUPFAM" id="SSF53098">
    <property type="entry name" value="Ribonuclease H-like"/>
    <property type="match status" value="1"/>
</dbReference>
<keyword evidence="1" id="KW-0645">Protease</keyword>
<dbReference type="InterPro" id="IPR043128">
    <property type="entry name" value="Rev_trsase/Diguanyl_cyclase"/>
</dbReference>
<proteinExistence type="predicted"/>
<evidence type="ECO:0000313" key="20">
    <source>
        <dbReference type="Proteomes" id="UP001497516"/>
    </source>
</evidence>
<dbReference type="InterPro" id="IPR000477">
    <property type="entry name" value="RT_dom"/>
</dbReference>
<dbReference type="GO" id="GO:0006508">
    <property type="term" value="P:proteolysis"/>
    <property type="evidence" value="ECO:0007669"/>
    <property type="project" value="UniProtKB-KW"/>
</dbReference>
<dbReference type="InterPro" id="IPR036397">
    <property type="entry name" value="RNaseH_sf"/>
</dbReference>
<evidence type="ECO:0000259" key="18">
    <source>
        <dbReference type="PROSITE" id="PS50994"/>
    </source>
</evidence>
<evidence type="ECO:0000256" key="8">
    <source>
        <dbReference type="ARBA" id="ARBA00022801"/>
    </source>
</evidence>
<dbReference type="GO" id="GO:0004519">
    <property type="term" value="F:endonuclease activity"/>
    <property type="evidence" value="ECO:0007669"/>
    <property type="project" value="UniProtKB-KW"/>
</dbReference>
<dbReference type="FunFam" id="3.10.10.10:FF:000007">
    <property type="entry name" value="Retrovirus-related Pol polyprotein from transposon 17.6-like Protein"/>
    <property type="match status" value="1"/>
</dbReference>
<keyword evidence="3" id="KW-0548">Nucleotidyltransferase</keyword>
<evidence type="ECO:0000256" key="16">
    <source>
        <dbReference type="SAM" id="MobiDB-lite"/>
    </source>
</evidence>
<dbReference type="GO" id="GO:0006310">
    <property type="term" value="P:DNA recombination"/>
    <property type="evidence" value="ECO:0007669"/>
    <property type="project" value="UniProtKB-KW"/>
</dbReference>
<evidence type="ECO:0000256" key="6">
    <source>
        <dbReference type="ARBA" id="ARBA00022750"/>
    </source>
</evidence>
<dbReference type="GO" id="GO:0004190">
    <property type="term" value="F:aspartic-type endopeptidase activity"/>
    <property type="evidence" value="ECO:0007669"/>
    <property type="project" value="UniProtKB-KW"/>
</dbReference>
<sequence length="919" mass="103818">MHAEDISKTAFRTHNGHYEYLVMPFGLCNAPSTFQALMNDIFRPYLRKFVLVFFDDILIYSQDQATHLQHLRQVFLILRQHQFFVKFSKCAFGLHELEYLGHIITSTGVKVDPAKIQAMVQWLRPTNATELRGFLGLRGYYRKFVRGYGLIARPLTQLLKKGSFTWTDEATTAFEALKVAMTTTPILAMPDFSKTFIVETDASERGLGAILMQKGRPIAFMSRALGTQRQGLSAYAKEMMAVAAAFQLWRSYLLGRKFMIRTDQRSLRFLLEQRITTPEQQKWVTKLLGYDYEILYKPGKENQAADALSRWPRKTEEASPNGKDTPENGSSNRKLEPFTSKLEKGNGPNNEASFDIPSAVLSLETHKDNDEASLDIPSAKNYVKDLADQANPTKAMGDKHQGVSHPFTTLGDSLKRAAAEDPYLQAIKKKAQSPSPGRFTVKGDMALYDERLVLPPDSPLVTELLQEYHSSPIGGHSGVLRTYKRLAAQFFWPDMLESVKRFVADCDTYQRSKSQSLAPAGLLQPLPAPTLIWDELSMDFIDGLPSSAGKTVILVVVDRLTKAAHFMGLSHPYTAKTVVDAFIQGIVKLHGIPRSIVSDRDPIFVSNFWRELFRMSGTTLPMSSSYHPQTDGQTEVVNRSLEQYLRCFTHQQPRRWMTVLPWAEFWYNSTFHRSIGMSPFQAVYGRPPPAIPFYQRDGTAVHAVDQALLDRNAVLQELKINLQNAQSRMKQQADKGRRDETFEVGDMVFLRLHPYRQHSVYRRASQKLAARFHGPYQVTERIGPVAYRLGLPTGSRVHPVFHVSLLRRCTTPETPPNLTIPPVAEDGALELLPEAILDTRWIRRGNKIIEESLVKWRALPEEDATWELTSELFDRFADSDLEDKAILPGGGNDGLMTRAGRGPRGEMEAQPGLGVVHRG</sequence>
<dbReference type="PANTHER" id="PTHR37984:SF5">
    <property type="entry name" value="PROTEIN NYNRIN-LIKE"/>
    <property type="match status" value="1"/>
</dbReference>
<dbReference type="CDD" id="cd01647">
    <property type="entry name" value="RT_LTR"/>
    <property type="match status" value="1"/>
</dbReference>
<accession>A0AAV2ETM1</accession>
<dbReference type="Pfam" id="PF17919">
    <property type="entry name" value="RT_RNaseH_2"/>
    <property type="match status" value="1"/>
</dbReference>
<dbReference type="InterPro" id="IPR041577">
    <property type="entry name" value="RT_RNaseH_2"/>
</dbReference>
<dbReference type="InterPro" id="IPR041588">
    <property type="entry name" value="Integrase_H2C2"/>
</dbReference>
<dbReference type="Pfam" id="PF24626">
    <property type="entry name" value="SH3_Tf2-1"/>
    <property type="match status" value="1"/>
</dbReference>
<organism evidence="19 20">
    <name type="scientific">Linum trigynum</name>
    <dbReference type="NCBI Taxonomy" id="586398"/>
    <lineage>
        <taxon>Eukaryota</taxon>
        <taxon>Viridiplantae</taxon>
        <taxon>Streptophyta</taxon>
        <taxon>Embryophyta</taxon>
        <taxon>Tracheophyta</taxon>
        <taxon>Spermatophyta</taxon>
        <taxon>Magnoliopsida</taxon>
        <taxon>eudicotyledons</taxon>
        <taxon>Gunneridae</taxon>
        <taxon>Pentapetalae</taxon>
        <taxon>rosids</taxon>
        <taxon>fabids</taxon>
        <taxon>Malpighiales</taxon>
        <taxon>Linaceae</taxon>
        <taxon>Linum</taxon>
    </lineage>
</organism>
<dbReference type="InterPro" id="IPR050951">
    <property type="entry name" value="Retrovirus_Pol_polyprotein"/>
</dbReference>
<dbReference type="PANTHER" id="PTHR37984">
    <property type="entry name" value="PROTEIN CBG26694"/>
    <property type="match status" value="1"/>
</dbReference>
<gene>
    <name evidence="19" type="ORF">LTRI10_LOCUS30209</name>
</gene>
<evidence type="ECO:0000256" key="7">
    <source>
        <dbReference type="ARBA" id="ARBA00022759"/>
    </source>
</evidence>
<dbReference type="FunFam" id="3.30.70.270:FF:000020">
    <property type="entry name" value="Transposon Tf2-6 polyprotein-like Protein"/>
    <property type="match status" value="1"/>
</dbReference>
<evidence type="ECO:0000256" key="1">
    <source>
        <dbReference type="ARBA" id="ARBA00022670"/>
    </source>
</evidence>
<dbReference type="InterPro" id="IPR056924">
    <property type="entry name" value="SH3_Tf2-1"/>
</dbReference>
<dbReference type="InterPro" id="IPR023780">
    <property type="entry name" value="Chromo_domain"/>
</dbReference>
<dbReference type="Gene3D" id="3.30.70.270">
    <property type="match status" value="2"/>
</dbReference>
<evidence type="ECO:0000256" key="5">
    <source>
        <dbReference type="ARBA" id="ARBA00022723"/>
    </source>
</evidence>
<evidence type="ECO:0000256" key="10">
    <source>
        <dbReference type="ARBA" id="ARBA00022908"/>
    </source>
</evidence>
<keyword evidence="2" id="KW-0808">Transferase</keyword>
<evidence type="ECO:0000256" key="11">
    <source>
        <dbReference type="ARBA" id="ARBA00022918"/>
    </source>
</evidence>
<dbReference type="PROSITE" id="PS50994">
    <property type="entry name" value="INTEGRASE"/>
    <property type="match status" value="1"/>
</dbReference>